<evidence type="ECO:0000313" key="2">
    <source>
        <dbReference type="EMBL" id="TDU63087.1"/>
    </source>
</evidence>
<keyword evidence="3" id="KW-1185">Reference proteome</keyword>
<feature type="signal peptide" evidence="1">
    <location>
        <begin position="1"/>
        <end position="24"/>
    </location>
</feature>
<proteinExistence type="predicted"/>
<dbReference type="AlphaFoldDB" id="A0A4R7RIC2"/>
<sequence length="279" mass="31610">MENLVMKSCTLLLGLMFYSWALHAQDYVPGRHDKEVIRLLQEMARDLPLQTTELETVALNCSVAKKVGLTWDQAVAEADARFGNLQPQRAAFLRKYLEVGSPIAHLDELQLKDSGLSTGTGGSTSRSLMMDERIKPEMKITVWMSQDFLVAPAMLGLEEVIVNETLYKGLQFDLQDRLLFVGRELPPMEDGTLLQLTQGTKGSDGKFYHVGTITGPGKESESIWLNADFTLRERQVKVEKKMHYRELYEEGILRKRQHYSTRQTSGGTETFVAREETFS</sequence>
<keyword evidence="1" id="KW-0732">Signal</keyword>
<organism evidence="2 3">
    <name type="scientific">Prosthecobacter fusiformis</name>
    <dbReference type="NCBI Taxonomy" id="48464"/>
    <lineage>
        <taxon>Bacteria</taxon>
        <taxon>Pseudomonadati</taxon>
        <taxon>Verrucomicrobiota</taxon>
        <taxon>Verrucomicrobiia</taxon>
        <taxon>Verrucomicrobiales</taxon>
        <taxon>Verrucomicrobiaceae</taxon>
        <taxon>Prosthecobacter</taxon>
    </lineage>
</organism>
<dbReference type="EMBL" id="SOCA01000016">
    <property type="protein sequence ID" value="TDU63087.1"/>
    <property type="molecule type" value="Genomic_DNA"/>
</dbReference>
<protein>
    <submittedName>
        <fullName evidence="2">Uncharacterized protein</fullName>
    </submittedName>
</protein>
<dbReference type="RefSeq" id="WP_133797468.1">
    <property type="nucleotide sequence ID" value="NZ_SOCA01000016.1"/>
</dbReference>
<dbReference type="Proteomes" id="UP000295662">
    <property type="component" value="Unassembled WGS sequence"/>
</dbReference>
<evidence type="ECO:0000256" key="1">
    <source>
        <dbReference type="SAM" id="SignalP"/>
    </source>
</evidence>
<evidence type="ECO:0000313" key="3">
    <source>
        <dbReference type="Proteomes" id="UP000295662"/>
    </source>
</evidence>
<comment type="caution">
    <text evidence="2">The sequence shown here is derived from an EMBL/GenBank/DDBJ whole genome shotgun (WGS) entry which is preliminary data.</text>
</comment>
<accession>A0A4R7RIC2</accession>
<feature type="chain" id="PRO_5020697345" evidence="1">
    <location>
        <begin position="25"/>
        <end position="279"/>
    </location>
</feature>
<reference evidence="2 3" key="1">
    <citation type="submission" date="2019-03" db="EMBL/GenBank/DDBJ databases">
        <title>Genomic Encyclopedia of Archaeal and Bacterial Type Strains, Phase II (KMG-II): from individual species to whole genera.</title>
        <authorList>
            <person name="Goeker M."/>
        </authorList>
    </citation>
    <scope>NUCLEOTIDE SEQUENCE [LARGE SCALE GENOMIC DNA]</scope>
    <source>
        <strain evidence="2 3">ATCC 25309</strain>
    </source>
</reference>
<name>A0A4R7RIC2_9BACT</name>
<gene>
    <name evidence="2" type="ORF">EI77_04509</name>
</gene>